<accession>A0A0A0J6E5</accession>
<reference evidence="2 3" key="1">
    <citation type="submission" date="2013-08" db="EMBL/GenBank/DDBJ databases">
        <title>The genome sequence of Knoellia sinensis.</title>
        <authorList>
            <person name="Zhu W."/>
            <person name="Wang G."/>
        </authorList>
    </citation>
    <scope>NUCLEOTIDE SEQUENCE [LARGE SCALE GENOMIC DNA]</scope>
    <source>
        <strain evidence="2 3">KCTC 19936</strain>
    </source>
</reference>
<gene>
    <name evidence="2" type="ORF">N802_16160</name>
</gene>
<dbReference type="Proteomes" id="UP000030002">
    <property type="component" value="Unassembled WGS sequence"/>
</dbReference>
<dbReference type="InterPro" id="IPR036291">
    <property type="entry name" value="NAD(P)-bd_dom_sf"/>
</dbReference>
<comment type="caution">
    <text evidence="2">The sequence shown here is derived from an EMBL/GenBank/DDBJ whole genome shotgun (WGS) entry which is preliminary data.</text>
</comment>
<dbReference type="Pfam" id="PF05368">
    <property type="entry name" value="NmrA"/>
    <property type="match status" value="1"/>
</dbReference>
<evidence type="ECO:0000259" key="1">
    <source>
        <dbReference type="Pfam" id="PF05368"/>
    </source>
</evidence>
<keyword evidence="3" id="KW-1185">Reference proteome</keyword>
<proteinExistence type="predicted"/>
<dbReference type="Gene3D" id="3.40.50.720">
    <property type="entry name" value="NAD(P)-binding Rossmann-like Domain"/>
    <property type="match status" value="1"/>
</dbReference>
<feature type="domain" description="NmrA-like" evidence="1">
    <location>
        <begin position="2"/>
        <end position="235"/>
    </location>
</feature>
<dbReference type="SUPFAM" id="SSF51735">
    <property type="entry name" value="NAD(P)-binding Rossmann-fold domains"/>
    <property type="match status" value="1"/>
</dbReference>
<sequence length="270" mass="29301">MTRALVDRGVSVRAAVHLGRRSTVHESDLVRVVPVDLVSGMGVEAAVAGASAVYHMAPNVDSNEVRMASHIADSAVRQGVSRLVYHSVLHPEDASMPHHLRKAKAETTVRTRLESTTILRPSAYLQNLEREARSGRIEVPYSVDTPFSNVDLDDIAQIAADALLGDEHAGETYDLAGPEELTVREMAGIAADVLGHPVDAVRLPLEEWVADEGSHLVGQARADLVAMFRCYDREGLVGNPTTLRTLLGREPCTWADVLYRPTASPASMDR</sequence>
<dbReference type="eggNOG" id="COG0702">
    <property type="taxonomic scope" value="Bacteria"/>
</dbReference>
<dbReference type="InterPro" id="IPR008030">
    <property type="entry name" value="NmrA-like"/>
</dbReference>
<dbReference type="PANTHER" id="PTHR43162:SF1">
    <property type="entry name" value="PRESTALK A DIFFERENTIATION PROTEIN A"/>
    <property type="match status" value="1"/>
</dbReference>
<dbReference type="PANTHER" id="PTHR43162">
    <property type="match status" value="1"/>
</dbReference>
<protein>
    <submittedName>
        <fullName evidence="2">Nucleoside-diphosphate sugar epimerase</fullName>
    </submittedName>
</protein>
<dbReference type="InterPro" id="IPR051604">
    <property type="entry name" value="Ergot_Alk_Oxidoreductase"/>
</dbReference>
<dbReference type="EMBL" id="AVPJ01000005">
    <property type="protein sequence ID" value="KGN32915.1"/>
    <property type="molecule type" value="Genomic_DNA"/>
</dbReference>
<evidence type="ECO:0000313" key="2">
    <source>
        <dbReference type="EMBL" id="KGN32915.1"/>
    </source>
</evidence>
<evidence type="ECO:0000313" key="3">
    <source>
        <dbReference type="Proteomes" id="UP000030002"/>
    </source>
</evidence>
<dbReference type="AlphaFoldDB" id="A0A0A0J6E5"/>
<dbReference type="STRING" id="1385520.N802_16160"/>
<organism evidence="2 3">
    <name type="scientific">Knoellia sinensis KCTC 19936</name>
    <dbReference type="NCBI Taxonomy" id="1385520"/>
    <lineage>
        <taxon>Bacteria</taxon>
        <taxon>Bacillati</taxon>
        <taxon>Actinomycetota</taxon>
        <taxon>Actinomycetes</taxon>
        <taxon>Micrococcales</taxon>
        <taxon>Intrasporangiaceae</taxon>
        <taxon>Knoellia</taxon>
    </lineage>
</organism>
<name>A0A0A0J6E5_9MICO</name>